<accession>A0A8S9RPZ8</accession>
<organism evidence="5 6">
    <name type="scientific">Brassica cretica</name>
    <name type="common">Mustard</name>
    <dbReference type="NCBI Taxonomy" id="69181"/>
    <lineage>
        <taxon>Eukaryota</taxon>
        <taxon>Viridiplantae</taxon>
        <taxon>Streptophyta</taxon>
        <taxon>Embryophyta</taxon>
        <taxon>Tracheophyta</taxon>
        <taxon>Spermatophyta</taxon>
        <taxon>Magnoliopsida</taxon>
        <taxon>eudicotyledons</taxon>
        <taxon>Gunneridae</taxon>
        <taxon>Pentapetalae</taxon>
        <taxon>rosids</taxon>
        <taxon>malvids</taxon>
        <taxon>Brassicales</taxon>
        <taxon>Brassicaceae</taxon>
        <taxon>Brassiceae</taxon>
        <taxon>Brassica</taxon>
    </lineage>
</organism>
<dbReference type="PROSITE" id="PS50237">
    <property type="entry name" value="HECT"/>
    <property type="match status" value="1"/>
</dbReference>
<evidence type="ECO:0000256" key="1">
    <source>
        <dbReference type="ARBA" id="ARBA00022786"/>
    </source>
</evidence>
<keyword evidence="1 2" id="KW-0833">Ubl conjugation pathway</keyword>
<sequence length="100" mass="11499">MVSFRGEFGVDLGGLTREEYINLIAKINVLFYSTLTMLMIFFNGKRKYLHEMKKKAIVIVACVFAMVYLGFAFINVHKGYCTSRARQSRIKSHILSNPKI</sequence>
<feature type="transmembrane region" description="Helical" evidence="3">
    <location>
        <begin position="20"/>
        <end position="44"/>
    </location>
</feature>
<gene>
    <name evidence="5" type="ORF">F2Q69_00058261</name>
</gene>
<proteinExistence type="predicted"/>
<dbReference type="Proteomes" id="UP000712600">
    <property type="component" value="Unassembled WGS sequence"/>
</dbReference>
<keyword evidence="3" id="KW-0812">Transmembrane</keyword>
<evidence type="ECO:0000256" key="3">
    <source>
        <dbReference type="SAM" id="Phobius"/>
    </source>
</evidence>
<evidence type="ECO:0000259" key="4">
    <source>
        <dbReference type="PROSITE" id="PS50237"/>
    </source>
</evidence>
<dbReference type="AlphaFoldDB" id="A0A8S9RPZ8"/>
<dbReference type="EMBL" id="QGKX02000095">
    <property type="protein sequence ID" value="KAF3574746.1"/>
    <property type="molecule type" value="Genomic_DNA"/>
</dbReference>
<keyword evidence="3" id="KW-0472">Membrane</keyword>
<protein>
    <recommendedName>
        <fullName evidence="4">HECT domain-containing protein</fullName>
    </recommendedName>
</protein>
<evidence type="ECO:0000256" key="2">
    <source>
        <dbReference type="PROSITE-ProRule" id="PRU00104"/>
    </source>
</evidence>
<dbReference type="GO" id="GO:0004842">
    <property type="term" value="F:ubiquitin-protein transferase activity"/>
    <property type="evidence" value="ECO:0007669"/>
    <property type="project" value="InterPro"/>
</dbReference>
<dbReference type="InterPro" id="IPR000569">
    <property type="entry name" value="HECT_dom"/>
</dbReference>
<evidence type="ECO:0000313" key="6">
    <source>
        <dbReference type="Proteomes" id="UP000712600"/>
    </source>
</evidence>
<comment type="caution">
    <text evidence="5">The sequence shown here is derived from an EMBL/GenBank/DDBJ whole genome shotgun (WGS) entry which is preliminary data.</text>
</comment>
<reference evidence="5" key="1">
    <citation type="submission" date="2019-12" db="EMBL/GenBank/DDBJ databases">
        <title>Genome sequencing and annotation of Brassica cretica.</title>
        <authorList>
            <person name="Studholme D.J."/>
            <person name="Sarris P."/>
        </authorList>
    </citation>
    <scope>NUCLEOTIDE SEQUENCE</scope>
    <source>
        <strain evidence="5">PFS-109/04</strain>
        <tissue evidence="5">Leaf</tissue>
    </source>
</reference>
<dbReference type="InterPro" id="IPR035983">
    <property type="entry name" value="Hect_E3_ubiquitin_ligase"/>
</dbReference>
<comment type="caution">
    <text evidence="2">Lacks conserved residue(s) required for the propagation of feature annotation.</text>
</comment>
<feature type="domain" description="HECT" evidence="4">
    <location>
        <begin position="1"/>
        <end position="27"/>
    </location>
</feature>
<dbReference type="SUPFAM" id="SSF56204">
    <property type="entry name" value="Hect, E3 ligase catalytic domain"/>
    <property type="match status" value="1"/>
</dbReference>
<evidence type="ECO:0000313" key="5">
    <source>
        <dbReference type="EMBL" id="KAF3574746.1"/>
    </source>
</evidence>
<name>A0A8S9RPZ8_BRACR</name>
<feature type="transmembrane region" description="Helical" evidence="3">
    <location>
        <begin position="56"/>
        <end position="74"/>
    </location>
</feature>
<keyword evidence="3" id="KW-1133">Transmembrane helix</keyword>